<feature type="transmembrane region" description="Helical" evidence="1">
    <location>
        <begin position="87"/>
        <end position="105"/>
    </location>
</feature>
<dbReference type="InParanoid" id="J9DIZ8"/>
<evidence type="ECO:0000256" key="1">
    <source>
        <dbReference type="SAM" id="Phobius"/>
    </source>
</evidence>
<dbReference type="AlphaFoldDB" id="J9DIZ8"/>
<protein>
    <submittedName>
        <fullName evidence="2">Uncharacterized protein</fullName>
    </submittedName>
</protein>
<organism evidence="2 3">
    <name type="scientific">Edhazardia aedis (strain USNM 41457)</name>
    <name type="common">Microsporidian parasite</name>
    <dbReference type="NCBI Taxonomy" id="1003232"/>
    <lineage>
        <taxon>Eukaryota</taxon>
        <taxon>Fungi</taxon>
        <taxon>Fungi incertae sedis</taxon>
        <taxon>Microsporidia</taxon>
        <taxon>Edhazardia</taxon>
    </lineage>
</organism>
<feature type="transmembrane region" description="Helical" evidence="1">
    <location>
        <begin position="42"/>
        <end position="67"/>
    </location>
</feature>
<proteinExistence type="predicted"/>
<keyword evidence="3" id="KW-1185">Reference proteome</keyword>
<comment type="caution">
    <text evidence="2">The sequence shown here is derived from an EMBL/GenBank/DDBJ whole genome shotgun (WGS) entry which is preliminary data.</text>
</comment>
<dbReference type="HOGENOM" id="CLU_2183912_0_0_1"/>
<keyword evidence="1" id="KW-1133">Transmembrane helix</keyword>
<reference evidence="3" key="2">
    <citation type="submission" date="2015-07" db="EMBL/GenBank/DDBJ databases">
        <title>Contrasting host-pathogen interactions and genome evolution in two generalist and specialist microsporidian pathogens of mosquitoes.</title>
        <authorList>
            <consortium name="The Broad Institute Genomics Platform"/>
            <consortium name="The Broad Institute Genome Sequencing Center for Infectious Disease"/>
            <person name="Cuomo C.A."/>
            <person name="Sanscrainte N.D."/>
            <person name="Goldberg J.M."/>
            <person name="Heiman D."/>
            <person name="Young S."/>
            <person name="Zeng Q."/>
            <person name="Becnel J.J."/>
            <person name="Birren B.W."/>
        </authorList>
    </citation>
    <scope>NUCLEOTIDE SEQUENCE [LARGE SCALE GENOMIC DNA]</scope>
    <source>
        <strain evidence="3">USNM 41457</strain>
    </source>
</reference>
<reference evidence="2 3" key="1">
    <citation type="submission" date="2011-08" db="EMBL/GenBank/DDBJ databases">
        <authorList>
            <person name="Liu Z.J."/>
            <person name="Shi F.L."/>
            <person name="Lu J.Q."/>
            <person name="Li M."/>
            <person name="Wang Z.L."/>
        </authorList>
    </citation>
    <scope>NUCLEOTIDE SEQUENCE [LARGE SCALE GENOMIC DNA]</scope>
    <source>
        <strain evidence="2 3">USNM 41457</strain>
    </source>
</reference>
<evidence type="ECO:0000313" key="2">
    <source>
        <dbReference type="EMBL" id="EJW01362.1"/>
    </source>
</evidence>
<evidence type="ECO:0000313" key="3">
    <source>
        <dbReference type="Proteomes" id="UP000003163"/>
    </source>
</evidence>
<dbReference type="EMBL" id="AFBI03000178">
    <property type="protein sequence ID" value="EJW01362.1"/>
    <property type="molecule type" value="Genomic_DNA"/>
</dbReference>
<feature type="transmembrane region" description="Helical" evidence="1">
    <location>
        <begin position="6"/>
        <end position="30"/>
    </location>
</feature>
<accession>J9DIZ8</accession>
<dbReference type="VEuPathDB" id="MicrosporidiaDB:EDEG_04008"/>
<sequence>MHDKYYNRFFVFCFLHYIKQNLIIINYFYFVFYCFYRDKYCYFLYIFINQSTFLFVVLNFFYIIFFYFHTGMNFFLLLMYYINNQSIYSYIEYLANILLSLKIVIHRKK</sequence>
<keyword evidence="1" id="KW-0812">Transmembrane</keyword>
<gene>
    <name evidence="2" type="ORF">EDEG_04008</name>
</gene>
<keyword evidence="1" id="KW-0472">Membrane</keyword>
<name>J9DIZ8_EDHAE</name>
<dbReference type="Proteomes" id="UP000003163">
    <property type="component" value="Unassembled WGS sequence"/>
</dbReference>